<feature type="compositionally biased region" description="Polar residues" evidence="1">
    <location>
        <begin position="25"/>
        <end position="51"/>
    </location>
</feature>
<dbReference type="EMBL" id="HBUF01228789">
    <property type="protein sequence ID" value="CAG6672541.1"/>
    <property type="molecule type" value="Transcribed_RNA"/>
</dbReference>
<dbReference type="AlphaFoldDB" id="A0A8D8SPY7"/>
<dbReference type="EMBL" id="HBUF01586819">
    <property type="protein sequence ID" value="CAG6772120.1"/>
    <property type="molecule type" value="Transcribed_RNA"/>
</dbReference>
<protein>
    <submittedName>
        <fullName evidence="2">Uncharacterized protein</fullName>
    </submittedName>
</protein>
<sequence>MSTTEDQQNINNMMETKQLSMQRILQSKNSAEGENGFSIFNSGGTTESSSGFDGFNFSEDLKAINDEAESQQDEITTKKTTKVTISTSKSTDSKPNKSSESKDKEKDKPVTAKPKSKSSKTKQNSKKEDSKSFNFDTNSRIKHDDFEFDENLIPRFRRQNKNSTTTTEAPSNEIDKD</sequence>
<dbReference type="EMBL" id="HBUF01228790">
    <property type="protein sequence ID" value="CAG6672543.1"/>
    <property type="molecule type" value="Transcribed_RNA"/>
</dbReference>
<feature type="compositionally biased region" description="Basic and acidic residues" evidence="1">
    <location>
        <begin position="91"/>
        <end position="110"/>
    </location>
</feature>
<evidence type="ECO:0000256" key="1">
    <source>
        <dbReference type="SAM" id="MobiDB-lite"/>
    </source>
</evidence>
<evidence type="ECO:0000313" key="2">
    <source>
        <dbReference type="EMBL" id="CAG6672541.1"/>
    </source>
</evidence>
<feature type="compositionally biased region" description="Polar residues" evidence="1">
    <location>
        <begin position="161"/>
        <end position="170"/>
    </location>
</feature>
<feature type="region of interest" description="Disordered" evidence="1">
    <location>
        <begin position="25"/>
        <end position="177"/>
    </location>
</feature>
<proteinExistence type="predicted"/>
<dbReference type="EMBL" id="HBUF01586820">
    <property type="protein sequence ID" value="CAG6772122.1"/>
    <property type="molecule type" value="Transcribed_RNA"/>
</dbReference>
<dbReference type="EMBL" id="HBUF01586818">
    <property type="protein sequence ID" value="CAG6772118.1"/>
    <property type="molecule type" value="Transcribed_RNA"/>
</dbReference>
<organism evidence="2">
    <name type="scientific">Cacopsylla melanoneura</name>
    <dbReference type="NCBI Taxonomy" id="428564"/>
    <lineage>
        <taxon>Eukaryota</taxon>
        <taxon>Metazoa</taxon>
        <taxon>Ecdysozoa</taxon>
        <taxon>Arthropoda</taxon>
        <taxon>Hexapoda</taxon>
        <taxon>Insecta</taxon>
        <taxon>Pterygota</taxon>
        <taxon>Neoptera</taxon>
        <taxon>Paraneoptera</taxon>
        <taxon>Hemiptera</taxon>
        <taxon>Sternorrhyncha</taxon>
        <taxon>Psylloidea</taxon>
        <taxon>Psyllidae</taxon>
        <taxon>Psyllinae</taxon>
        <taxon>Cacopsylla</taxon>
    </lineage>
</organism>
<name>A0A8D8SPY7_9HEMI</name>
<feature type="compositionally biased region" description="Basic residues" evidence="1">
    <location>
        <begin position="114"/>
        <end position="124"/>
    </location>
</feature>
<reference evidence="2" key="1">
    <citation type="submission" date="2021-05" db="EMBL/GenBank/DDBJ databases">
        <authorList>
            <person name="Alioto T."/>
            <person name="Alioto T."/>
            <person name="Gomez Garrido J."/>
        </authorList>
    </citation>
    <scope>NUCLEOTIDE SEQUENCE</scope>
</reference>
<dbReference type="EMBL" id="HBUF01228788">
    <property type="protein sequence ID" value="CAG6672539.1"/>
    <property type="molecule type" value="Transcribed_RNA"/>
</dbReference>
<dbReference type="EMBL" id="HBUF01586817">
    <property type="protein sequence ID" value="CAG6772116.1"/>
    <property type="molecule type" value="Transcribed_RNA"/>
</dbReference>
<accession>A0A8D8SPY7</accession>